<dbReference type="PANTHER" id="PTHR10638:SF71">
    <property type="entry name" value="AMINE OXIDASE"/>
    <property type="match status" value="1"/>
</dbReference>
<dbReference type="InterPro" id="IPR036460">
    <property type="entry name" value="Cu_amine_oxidase_C_sf"/>
</dbReference>
<keyword evidence="4" id="KW-1185">Reference proteome</keyword>
<dbReference type="AlphaFoldDB" id="A0AAP0KYL8"/>
<dbReference type="Pfam" id="PF01179">
    <property type="entry name" value="Cu_amine_oxid"/>
    <property type="match status" value="1"/>
</dbReference>
<comment type="similarity">
    <text evidence="1">Belongs to the copper/topaquinone oxidase family.</text>
</comment>
<protein>
    <recommendedName>
        <fullName evidence="1">Amine oxidase</fullName>
        <ecNumber evidence="1">1.4.3.-</ecNumber>
    </recommendedName>
</protein>
<comment type="caution">
    <text evidence="3">The sequence shown here is derived from an EMBL/GenBank/DDBJ whole genome shotgun (WGS) entry which is preliminary data.</text>
</comment>
<dbReference type="GO" id="GO:0008131">
    <property type="term" value="F:primary methylamine oxidase activity"/>
    <property type="evidence" value="ECO:0007669"/>
    <property type="project" value="InterPro"/>
</dbReference>
<evidence type="ECO:0000259" key="2">
    <source>
        <dbReference type="Pfam" id="PF01179"/>
    </source>
</evidence>
<dbReference type="SUPFAM" id="SSF49998">
    <property type="entry name" value="Amine oxidase catalytic domain"/>
    <property type="match status" value="1"/>
</dbReference>
<dbReference type="InterPro" id="IPR049947">
    <property type="entry name" value="Cu_Am_Ox_Cu-bd"/>
</dbReference>
<feature type="domain" description="Copper amine oxidase catalytic" evidence="2">
    <location>
        <begin position="30"/>
        <end position="79"/>
    </location>
</feature>
<dbReference type="Proteomes" id="UP001420932">
    <property type="component" value="Unassembled WGS sequence"/>
</dbReference>
<organism evidence="3 4">
    <name type="scientific">Stephania yunnanensis</name>
    <dbReference type="NCBI Taxonomy" id="152371"/>
    <lineage>
        <taxon>Eukaryota</taxon>
        <taxon>Viridiplantae</taxon>
        <taxon>Streptophyta</taxon>
        <taxon>Embryophyta</taxon>
        <taxon>Tracheophyta</taxon>
        <taxon>Spermatophyta</taxon>
        <taxon>Magnoliopsida</taxon>
        <taxon>Ranunculales</taxon>
        <taxon>Menispermaceae</taxon>
        <taxon>Menispermoideae</taxon>
        <taxon>Cissampelideae</taxon>
        <taxon>Stephania</taxon>
    </lineage>
</organism>
<name>A0AAP0KYL8_9MAGN</name>
<evidence type="ECO:0000313" key="3">
    <source>
        <dbReference type="EMBL" id="KAK9161106.1"/>
    </source>
</evidence>
<comment type="cofactor">
    <cofactor evidence="1">
        <name>Cu cation</name>
        <dbReference type="ChEBI" id="CHEBI:23378"/>
    </cofactor>
    <text evidence="1">Contains 1 topaquinone per subunit.</text>
</comment>
<dbReference type="GO" id="GO:0005507">
    <property type="term" value="F:copper ion binding"/>
    <property type="evidence" value="ECO:0007669"/>
    <property type="project" value="InterPro"/>
</dbReference>
<comment type="PTM">
    <text evidence="1">Topaquinone (TPQ) is generated by copper-dependent autoxidation of a specific tyrosyl residue.</text>
</comment>
<dbReference type="GO" id="GO:0048038">
    <property type="term" value="F:quinone binding"/>
    <property type="evidence" value="ECO:0007669"/>
    <property type="project" value="InterPro"/>
</dbReference>
<dbReference type="PROSITE" id="PS01165">
    <property type="entry name" value="COPPER_AMINE_OXID_2"/>
    <property type="match status" value="1"/>
</dbReference>
<evidence type="ECO:0000313" key="4">
    <source>
        <dbReference type="Proteomes" id="UP001420932"/>
    </source>
</evidence>
<keyword evidence="1" id="KW-0186">Copper</keyword>
<dbReference type="GO" id="GO:0009308">
    <property type="term" value="P:amine metabolic process"/>
    <property type="evidence" value="ECO:0007669"/>
    <property type="project" value="UniProtKB-UniRule"/>
</dbReference>
<accession>A0AAP0KYL8</accession>
<dbReference type="EC" id="1.4.3.-" evidence="1"/>
<dbReference type="InterPro" id="IPR015798">
    <property type="entry name" value="Cu_amine_oxidase_C"/>
</dbReference>
<dbReference type="Gene3D" id="2.70.98.20">
    <property type="entry name" value="Copper amine oxidase, catalytic domain"/>
    <property type="match status" value="1"/>
</dbReference>
<dbReference type="EMBL" id="JBBNAF010000003">
    <property type="protein sequence ID" value="KAK9161106.1"/>
    <property type="molecule type" value="Genomic_DNA"/>
</dbReference>
<evidence type="ECO:0000256" key="1">
    <source>
        <dbReference type="RuleBase" id="RU000672"/>
    </source>
</evidence>
<sequence>MATNNLAAVVKRLEAAALEVKIEVKEGGVNREIENKDIVVWYTVGFHHIPCQEDFPVMPTIRSGFQLRPANFFNHNPMLPPLA</sequence>
<gene>
    <name evidence="3" type="ORF">Syun_007447</name>
</gene>
<proteinExistence type="inferred from homology"/>
<reference evidence="3 4" key="1">
    <citation type="submission" date="2024-01" db="EMBL/GenBank/DDBJ databases">
        <title>Genome assemblies of Stephania.</title>
        <authorList>
            <person name="Yang L."/>
        </authorList>
    </citation>
    <scope>NUCLEOTIDE SEQUENCE [LARGE SCALE GENOMIC DNA]</scope>
    <source>
        <strain evidence="3">YNDBR</strain>
        <tissue evidence="3">Leaf</tissue>
    </source>
</reference>
<dbReference type="PANTHER" id="PTHR10638">
    <property type="entry name" value="COPPER AMINE OXIDASE"/>
    <property type="match status" value="1"/>
</dbReference>
<keyword evidence="1" id="KW-0560">Oxidoreductase</keyword>
<dbReference type="InterPro" id="IPR000269">
    <property type="entry name" value="Cu_amine_oxidase"/>
</dbReference>
<keyword evidence="1" id="KW-0801">TPQ</keyword>
<keyword evidence="1" id="KW-0479">Metal-binding</keyword>